<accession>A0ABR2F7M8</accession>
<organism evidence="1 2">
    <name type="scientific">Hibiscus sabdariffa</name>
    <name type="common">roselle</name>
    <dbReference type="NCBI Taxonomy" id="183260"/>
    <lineage>
        <taxon>Eukaryota</taxon>
        <taxon>Viridiplantae</taxon>
        <taxon>Streptophyta</taxon>
        <taxon>Embryophyta</taxon>
        <taxon>Tracheophyta</taxon>
        <taxon>Spermatophyta</taxon>
        <taxon>Magnoliopsida</taxon>
        <taxon>eudicotyledons</taxon>
        <taxon>Gunneridae</taxon>
        <taxon>Pentapetalae</taxon>
        <taxon>rosids</taxon>
        <taxon>malvids</taxon>
        <taxon>Malvales</taxon>
        <taxon>Malvaceae</taxon>
        <taxon>Malvoideae</taxon>
        <taxon>Hibiscus</taxon>
    </lineage>
</organism>
<evidence type="ECO:0000313" key="1">
    <source>
        <dbReference type="EMBL" id="KAK8573015.1"/>
    </source>
</evidence>
<protein>
    <submittedName>
        <fullName evidence="1">Uncharacterized protein</fullName>
    </submittedName>
</protein>
<comment type="caution">
    <text evidence="1">The sequence shown here is derived from an EMBL/GenBank/DDBJ whole genome shotgun (WGS) entry which is preliminary data.</text>
</comment>
<dbReference type="PANTHER" id="PTHR36718">
    <property type="entry name" value="OS05G0435400 PROTEIN"/>
    <property type="match status" value="1"/>
</dbReference>
<proteinExistence type="predicted"/>
<name>A0ABR2F7M8_9ROSI</name>
<dbReference type="Proteomes" id="UP001472677">
    <property type="component" value="Unassembled WGS sequence"/>
</dbReference>
<keyword evidence="2" id="KW-1185">Reference proteome</keyword>
<dbReference type="PANTHER" id="PTHR36718:SF1">
    <property type="entry name" value="DOUBLE ZINC RIBBON PROTEIN MJ0416"/>
    <property type="match status" value="1"/>
</dbReference>
<dbReference type="InterPro" id="IPR053281">
    <property type="entry name" value="Double_zinc_ribbon"/>
</dbReference>
<dbReference type="EMBL" id="JBBPBM010000008">
    <property type="protein sequence ID" value="KAK8573015.1"/>
    <property type="molecule type" value="Genomic_DNA"/>
</dbReference>
<gene>
    <name evidence="1" type="ORF">V6N12_029054</name>
</gene>
<evidence type="ECO:0000313" key="2">
    <source>
        <dbReference type="Proteomes" id="UP001472677"/>
    </source>
</evidence>
<reference evidence="1 2" key="1">
    <citation type="journal article" date="2024" name="G3 (Bethesda)">
        <title>Genome assembly of Hibiscus sabdariffa L. provides insights into metabolisms of medicinal natural products.</title>
        <authorList>
            <person name="Kim T."/>
        </authorList>
    </citation>
    <scope>NUCLEOTIDE SEQUENCE [LARGE SCALE GENOMIC DNA]</scope>
    <source>
        <strain evidence="1">TK-2024</strain>
        <tissue evidence="1">Old leaves</tissue>
    </source>
</reference>
<sequence length="68" mass="7516">MFFFFVDGLEQQARRVLKSGAGSCKLFFLSDPKIDSSSVAVTEALRCRSCDKIVDPEFRFCPCSGSAI</sequence>